<dbReference type="RefSeq" id="WP_005999562.1">
    <property type="nucleotide sequence ID" value="NZ_AAEW02000006.1"/>
</dbReference>
<dbReference type="InterPro" id="IPR050535">
    <property type="entry name" value="DNA_Repair-Maintenance_Comp"/>
</dbReference>
<protein>
    <recommendedName>
        <fullName evidence="3">Calcineurin-like phosphoesterase domain-containing protein</fullName>
    </recommendedName>
</protein>
<dbReference type="SUPFAM" id="SSF56300">
    <property type="entry name" value="Metallo-dependent phosphatases"/>
    <property type="match status" value="1"/>
</dbReference>
<dbReference type="PANTHER" id="PTHR30337">
    <property type="entry name" value="COMPONENT OF ATP-DEPENDENT DSDNA EXONUCLEASE"/>
    <property type="match status" value="1"/>
</dbReference>
<dbReference type="Proteomes" id="UP000005695">
    <property type="component" value="Unassembled WGS sequence"/>
</dbReference>
<dbReference type="OrthoDB" id="9773856at2"/>
<dbReference type="Gene3D" id="3.60.21.10">
    <property type="match status" value="1"/>
</dbReference>
<evidence type="ECO:0000313" key="1">
    <source>
        <dbReference type="EMBL" id="EAT16276.1"/>
    </source>
</evidence>
<sequence length="371" mass="41653">MIKLLHSSDLSLGAKLSFVPAVGERLAVAQMATLDRLLAQATNHEVDLLIFTGNLFAHHAPEATLREAVFHRLTALAPAIRIVILPGCYDHPLGADSVYRDERFQPWVVDERGVDSQPLVFNLAAGDLFLYTLPWQCDPGNAHSYMARRSGDGVHLGAFHSLKLDQRNPFQDPLVHWKKAILAWDLDYVVVGNRSRGTVKHGATLCADCPGTPQGLSFNECGERCCSMVTLGGDNVELESLATESIRFEQRELEVMMHEPAEHFHQMLDEWAQRDVALRVRLVGAIEELFDPVKVVARHQERFALLACDDETRFLASETLTRLAEEETVRGILCRRFIELAVDASESQRSVYEKALRELLHRFHAVAEDEV</sequence>
<gene>
    <name evidence="1" type="ORF">Dace_1740</name>
</gene>
<evidence type="ECO:0008006" key="3">
    <source>
        <dbReference type="Google" id="ProtNLM"/>
    </source>
</evidence>
<name>Q1K0T2_DESA6</name>
<dbReference type="AlphaFoldDB" id="Q1K0T2"/>
<organism evidence="1 2">
    <name type="scientific">Desulfuromonas acetoxidans (strain DSM 684 / 11070)</name>
    <dbReference type="NCBI Taxonomy" id="281689"/>
    <lineage>
        <taxon>Bacteria</taxon>
        <taxon>Pseudomonadati</taxon>
        <taxon>Thermodesulfobacteriota</taxon>
        <taxon>Desulfuromonadia</taxon>
        <taxon>Desulfuromonadales</taxon>
        <taxon>Desulfuromonadaceae</taxon>
        <taxon>Desulfuromonas</taxon>
    </lineage>
</organism>
<comment type="caution">
    <text evidence="1">The sequence shown here is derived from an EMBL/GenBank/DDBJ whole genome shotgun (WGS) entry which is preliminary data.</text>
</comment>
<dbReference type="EMBL" id="AAEW02000006">
    <property type="protein sequence ID" value="EAT16276.1"/>
    <property type="molecule type" value="Genomic_DNA"/>
</dbReference>
<evidence type="ECO:0000313" key="2">
    <source>
        <dbReference type="Proteomes" id="UP000005695"/>
    </source>
</evidence>
<proteinExistence type="predicted"/>
<dbReference type="InterPro" id="IPR029052">
    <property type="entry name" value="Metallo-depent_PP-like"/>
</dbReference>
<accession>Q1K0T2</accession>
<dbReference type="PANTHER" id="PTHR30337:SF7">
    <property type="entry name" value="PHOSPHOESTERASE"/>
    <property type="match status" value="1"/>
</dbReference>
<keyword evidence="2" id="KW-1185">Reference proteome</keyword>
<reference evidence="1" key="1">
    <citation type="submission" date="2006-05" db="EMBL/GenBank/DDBJ databases">
        <title>Annotation of the draft genome assembly of Desulfuromonas acetoxidans DSM 684.</title>
        <authorList>
            <consortium name="US DOE Joint Genome Institute (JGI-ORNL)"/>
            <person name="Larimer F."/>
            <person name="Land M."/>
            <person name="Hauser L."/>
        </authorList>
    </citation>
    <scope>NUCLEOTIDE SEQUENCE [LARGE SCALE GENOMIC DNA]</scope>
    <source>
        <strain evidence="1">DSM 684</strain>
    </source>
</reference>
<reference evidence="1" key="2">
    <citation type="submission" date="2006-05" db="EMBL/GenBank/DDBJ databases">
        <title>Sequencing of the draft genome and assembly of Desulfuromonas acetoxidans DSM 684.</title>
        <authorList>
            <consortium name="US DOE Joint Genome Institute (JGI-PGF)"/>
            <person name="Copeland A."/>
            <person name="Lucas S."/>
            <person name="Lapidus A."/>
            <person name="Barry K."/>
            <person name="Detter J.C."/>
            <person name="Glavina del Rio T."/>
            <person name="Hammon N."/>
            <person name="Israni S."/>
            <person name="Dalin E."/>
            <person name="Tice H."/>
            <person name="Bruce D."/>
            <person name="Pitluck S."/>
            <person name="Richardson P."/>
        </authorList>
    </citation>
    <scope>NUCLEOTIDE SEQUENCE [LARGE SCALE GENOMIC DNA]</scope>
    <source>
        <strain evidence="1">DSM 684</strain>
    </source>
</reference>